<dbReference type="Pfam" id="PF18199">
    <property type="entry name" value="Dynein_C"/>
    <property type="match status" value="1"/>
</dbReference>
<evidence type="ECO:0000256" key="3">
    <source>
        <dbReference type="ARBA" id="ARBA00022490"/>
    </source>
</evidence>
<dbReference type="FunFam" id="1.10.8.720:FF:000001">
    <property type="entry name" value="dynein heavy chain 7, axonemal"/>
    <property type="match status" value="1"/>
</dbReference>
<dbReference type="Pfam" id="PF12781">
    <property type="entry name" value="AAA_9"/>
    <property type="match status" value="1"/>
</dbReference>
<dbReference type="InterPro" id="IPR041589">
    <property type="entry name" value="DNAH3_AAA_lid_1"/>
</dbReference>
<dbReference type="InterPro" id="IPR004273">
    <property type="entry name" value="Dynein_heavy_D6_P-loop"/>
</dbReference>
<dbReference type="Gene3D" id="3.20.180.20">
    <property type="entry name" value="Dynein heavy chain, N-terminal domain 2"/>
    <property type="match status" value="1"/>
</dbReference>
<dbReference type="Pfam" id="PF12774">
    <property type="entry name" value="AAA_6"/>
    <property type="match status" value="1"/>
</dbReference>
<keyword evidence="9 14" id="KW-0175">Coiled coil</keyword>
<feature type="region of interest" description="Disordered" evidence="15">
    <location>
        <begin position="3833"/>
        <end position="3854"/>
    </location>
</feature>
<dbReference type="InterPro" id="IPR013602">
    <property type="entry name" value="Dynein_heavy_linker"/>
</dbReference>
<dbReference type="Pfam" id="PF12780">
    <property type="entry name" value="AAA_8"/>
    <property type="match status" value="1"/>
</dbReference>
<feature type="compositionally biased region" description="Acidic residues" evidence="15">
    <location>
        <begin position="567"/>
        <end position="577"/>
    </location>
</feature>
<dbReference type="InterPro" id="IPR003593">
    <property type="entry name" value="AAA+_ATPase"/>
</dbReference>
<dbReference type="Gene3D" id="1.20.140.100">
    <property type="entry name" value="Dynein heavy chain, N-terminal domain 2"/>
    <property type="match status" value="1"/>
</dbReference>
<dbReference type="InterPro" id="IPR025662">
    <property type="entry name" value="Sigma_54_int_dom_ATP-bd_1"/>
</dbReference>
<sequence length="4687" mass="532241">MAQLDQLFADFWQKLHHQMQPSMHYMSNSHSNAAGNQTIYCNSSKVSPFLIPESSSLRLLDLPSLRPDKSHKKPSLLRHKNKVIRDIHPRELKSKVGMKRMTDTADHSLQPAELDRKCPEHSDEPDDSVITHIIRMRDKLGWKTELHKKIVEHRTVTDKYTGLLEAKKPVLEDRGDFVYCLPRDSISPTARYNVYDLQVVPAARALRSEMYWTVSASQVCKICMVSGAEIMDIVPLTEWLHERANYYVIKDLTIFSQFRLRKAFAVWKMNVRRAKTDHSRTMMLKQLFFADELFLGCLLYIQSVHKDAVTVDRGGVCGETAIVLIKLSDSHTYSLKEFCAIQSQQGDIALAKIETLRKKVVAVISQTCLKVAEVEGMGHLFSSENPIKPNYTELSNCRNLHERFGRFLNLSDTIFQEILRCVVINSVRLLLEFLQTSYDVTSTDVKKNKELSQEEKPKSGKSVQTMKEAKPVKEKAEQQQVLFEGDIVKALYDIKKKFEGKHEAAPVFEVNLALCSHPDGNANNCKLLEIDLGVDMAKMDGPVAGLDNAPSHASKYSTAWLARKDAEESDEDSDDEIAPERSSAVSNNLVCVSPDKTEFEEHVEGIVNGFEQTIGRVISLANIEDKRGSLCQNIRYRHCPGIAAAVWVLPSRGKNGKQQKRNQRVAQVWPDCELLLGTDPDYQSKKDPDYQSKKDPDYQMIRTQIIRVRRTQIIRVSLDVESYSRDFNKYCTMVGTAQNVQMKITRAETEMSPDDYRNILATFKCFITECKQMNTERRVHACKVHSLQYQTECLQHLEAVLHSVCVSLPVLAYAKNLQLLDVIHDALTNLNKDLTQVEDFVAHLTFLGQISSEVPSLEKKYTTVIQLYAVAKDYNVPISSEELALFQSLTPSFQQLKSSVLYCEAKKDEGIVKFSGDLDKYISNLHFEIMDLKIKVRSHILLQSDTFPMEAKETILNLQEEFEDISSKAQCYSTYQERFGSSIMHMKAQLVDTLLSQKSATGEISTHLLNTELTEVECDLSLRKLLWESTEEWAKLSAEWRSTSFQQLNVDVIQRDVNRFSHTLIMLEKGLPTNDIVVSLRQSILDFKQSLPIVVALRNPCLQNRHWETIHNTIGRLIIRDKNFTLGNLLELKIAQHKNKIIDISTTATNEATLEGMLDKIISLWNKTEFMLTVHRSELSEVPIIASAEDIITQLEECQVIISTLKGSRYAGPIKNTVAEWDRKLNLFIHTMEEWMTCQKNWLYLEQIFLASDIQRQLPAEAKLFSQVDSSWKEIMNNIKDRPNALRAATVPGLLEILQNNNVCLEKILKCLEDFLEIKRRVFPRFYFLSNDDLLSILSESKNLSVVQRHLEKCFENIRHLDIEYPIKSPAMVVMITSAEGERIPMPKNVRVRGPVEQWLGNLESSMFDVVKKMLKVGVMDWNPSVFKNWMLSHPGQVVLVVSQIMFNKDCVRSFNSPDPEEGLNVVYSNLVNRLGDLAEIALDISIPHQKTTLEALLTLYVHCRDILEVLIRKKVFNSEDFEWIRQLRYEWNEQNNSCYVLQGNASFMYGYEYLGCSSRLVITPLTDRCWLTLTAALHLHLGGSPAGPAGTGKTETVKDLAKALGKQCVVFNCSEGLDYKMMGKFFSGMAQSGAWCCFDEFNRIDIEVLSVIASQIHSIKTAKDSQAIRFVFEGREIRLNTSCGIFITMNPGYGGRVELPDNLKSFFRPVAMMVPDYQLIAEIMLFSEGFKAAKSLSRKLVNLYQLASKQLSQQNHYDFGMRAIKTVLVMAGQKKQKLESRHDMVKKLDVEEESLIIINALKEANLPKFLAEDVPLFENIMVDLFPGITAEKTDTKQLEKAISLAVNELGLQPWESQLEKAIQFYNQIVARHGVMLVGPSGGGKTTVRRIMEKALVHMPSNSNKSSLLYGKVETFILNPKCVSLGELYGEINPNTMEWSDGLLASAVRSFAEHSSKDNAKHAIVTHLENTEEGSNPTSARTNKEYEDSILAWPVQSNSDVYHEPFTMLRSLRYPTGETMPDWQWVILDGPVDTVWVESLNTVLDDTRTLCLANSERIRLPLGMRMIFEVDSLSQASPATVSRCAMVYMDPVDLGWQPFVKTWLVQLATKLPPRGVQYLESLLSVSVEEGLQFIRKHKAFLPFPLQDVGVVMNLCKILQAFMDFMSVNGGFGQNCKIATRHRVTVCVRTVHCQDVKLHERGDPEQTCMSGEEHKWFMENHPEKLTSLLGKIFVFAFTWAFGGALQREDEQEGDSLIGLKARDESLVNVTYDFSSFVHDLFEGENHYGIQMPLGEKSMFSYFVDLQTGNFVPWSNLIPSTESLIRKGTLSFSDSKGVSRQHFISTVDSIKYSFLASLLLVSNQPLLITGDSGVGKSTLIQDLLRKLQEPGGLSVNTGTILGDIFLFNESRKISLLQNITSLTNISGTENYSALAPNDLDSSFASSHCDFHTSGQKSHRTNQLIVSTVQLGANTSAANIQSQILNKLTKRGRDTLGAPKSKKVAVFIDDLNMPNPEQYGAQPPLELIRQFMELGGFYDTNTLTWKNVQDVSLITACAPPGGGRNEISPRLLQHFCMIVLPHPSVQALQHVFQVQLGTFLQSNNFLAEIQKCRDLLSSCSIAIYYKMCQSLLPTPAKCHYTFNLRDLFKVLQGLLQANGSVIVTKENAAQLLSHEVTRVFHDRLVEDRDREIFYQCLSDELHNYFKISWPKEKLMKEPIQFADFLEPNTSVKTKMYRPVTNRKLLVSRLEDYRIKMKINSSNTTGVCVFFKDAIQHILRAARVFRQPGGHMMLIGLDGMGKVTNAAMACYISECKLFRLSITQNYSHAEFREELKKVYKQAGLQGTNTVLLITDTDLVKDSFLEDINCILSSGEVPELFDKEELDGIFVELKAAALETNVADNPQAFLAFFLQRVRCKLHVVLALSPAGQTFREHCRLNPSLVNCCTIDWYDEWPEEALLDVAIGHITQHNLVQDRTELQNNIANVCVEIHKSVSRKVTQFLGETRQHYYITPQNYLGFIDTFSHIFQTRKECITMERNRFFTGLSKLLEAASSVEIMQQELVVLGPQIEQKSKEIEVLMVKLQKDSVVVEQVRTIVKQEEEVMAEETNIVEKYAENAFQELSDVLPALQQAVSALDSLDKSDISEVRVYTHPPFLVLTVMNAVCVLLQKKPDWPTAKLLLGDPGFLKRLVTLDKDSIPDKVFVKLRQYSQVPEFNPKVVGFVSNACRSLCQWVLALEHYHNVHPALRSRDVFEVRAVEAKPSRMVDVVRVANGVPIALVHRERRLSEAKEALRLAQERLKQKQKALSAVEEHQQSLQRQYNESVAEKDLLAHRKQLTAVRLKTASVLISALDEEKVRWQESVNRLDLRLEGTLGNLLVSAAFIVYCGVFTSDYRMQLVGEWLKLCETYKIPASDDYSVIRAMASKNEVRRWQNEGLPPDPYSTENAILVKNGQRWPLLIDPHGQAFKWICQMEGERLQKVQASDPGYIKLMENAIRLGEPVLLQDVAEDLDPSLKPILGKKIYRRAGQDFIKIGDSEIEYNHNFRLYMTTPSPNPHFLPAVCIMVTMINFTVTFKGLQDQLLSLVVEHKQPHLEEQRSQLMESITEDLYTLHELEEKSLTLLQKTEGHLLDDHDLIETLKMSKMTSRNVFQRIEASEKTEATIEAAREVYLPIATRGAILYFMVADLIHLNYMYQFSLHWFHQVFVESLGSVETIQPELSFSGTIRPSSREKSTNKVVQESPSNESEDIKRQIHDISNVLTENVYKIISSGLFTEHQLCFSFMLCANIMKHSSSSDPSSNAQELLPNPEWDFFLHSMLLANMMEKETHPNIIDRQVPDQAPTTDSNAQTKEVGGESHVHCSPKCLSESTWKQCQYLTANMKTFSSLCHTIASNTQQWNEFFKADDLYQYLRNPYTPQPDITLPIEETPVNLEIFQWEKLSSFQKLIMIKVLRPECLISAIQDFIVENMGLQYLQSGRMNLKQVFEKSTATEPLIFILSPGTDPVGQLERLAMETRGSTMHLDIISLGRGQGVKAEELISKAQHLKGRWVFLQNCHLAASFMPKLQEIVAKLSHQNNYTDSQFRLWLSSKPDTAFPVSILQKSFKMAVEPPQGLKGKLLQTFDASGSGVVTEDVFEKGADGQSWKKLLFSLCFFNAVINERRKYGSLGWNIPYQFTSSDLEVSIQMLAMFMQGQNEIPWQAVHYLTGEVVYGGRVTDSWDRRCLLSILDNFYNPAVLQENHSFSSDNVYRSLSDSATLQDYRDYLSSLPDTDSPEIFGMHPTAEKTHLESQAQIFLDTIVSMQSRISVEHAADRGEENKDKIVLEIIADILKVLPQTVETKTKQDLAVNVDGITLGALFALPAWESVVKSTQGYDPLINSALLTVLHQEIDRFNHLLSVIHTSLHSLKQAIRGEIILSKALEDVYNSLMNLKVPPLWQQCSYESCKLLGSWVDDLVQRLDFFSTWAKHVMKCIHERFGQVLGFQKVFQYHRPSSLKTALIPEITPALQEQPNSYWLSAFFFPQGFLTAVLQNFARMKGLSVDSLTFKHRVLSALPDTTEGNRRQNVIGTAFSESSLPEEGILIFGLFLDGAKWDIKTQALQESEHQHRFYPMPQIQFIPRVNGVGVEDEASDEEMPYTYECPLYRTPKRAGTLSSTGLSTNYVTAITLQSCFKPKHWIRRGVALLCQMND</sequence>
<dbReference type="Gene3D" id="1.20.920.30">
    <property type="match status" value="1"/>
</dbReference>
<evidence type="ECO:0000256" key="2">
    <source>
        <dbReference type="ARBA" id="ARBA00008887"/>
    </source>
</evidence>
<dbReference type="InterPro" id="IPR024317">
    <property type="entry name" value="Dynein_heavy_chain_D4_dom"/>
</dbReference>
<dbReference type="InterPro" id="IPR042219">
    <property type="entry name" value="AAA_lid_11_sf"/>
</dbReference>
<dbReference type="FunFam" id="3.40.50.300:FF:000049">
    <property type="entry name" value="Dynein, axonemal, heavy chain 5"/>
    <property type="match status" value="1"/>
</dbReference>
<gene>
    <name evidence="17" type="ORF">PECUL_23A009374</name>
</gene>
<evidence type="ECO:0000256" key="7">
    <source>
        <dbReference type="ARBA" id="ARBA00022840"/>
    </source>
</evidence>
<dbReference type="InterPro" id="IPR035699">
    <property type="entry name" value="AAA_6"/>
</dbReference>
<feature type="region of interest" description="Disordered" evidence="15">
    <location>
        <begin position="563"/>
        <end position="582"/>
    </location>
</feature>
<dbReference type="InterPro" id="IPR042222">
    <property type="entry name" value="Dynein_2_N"/>
</dbReference>
<dbReference type="GO" id="GO:0051959">
    <property type="term" value="F:dynein light intermediate chain binding"/>
    <property type="evidence" value="ECO:0007669"/>
    <property type="project" value="InterPro"/>
</dbReference>
<dbReference type="Pfam" id="PF12777">
    <property type="entry name" value="MT"/>
    <property type="match status" value="2"/>
</dbReference>
<evidence type="ECO:0000259" key="16">
    <source>
        <dbReference type="SMART" id="SM00382"/>
    </source>
</evidence>
<evidence type="ECO:0000256" key="10">
    <source>
        <dbReference type="ARBA" id="ARBA00023069"/>
    </source>
</evidence>
<dbReference type="FunFam" id="3.20.180.20:FF:000003">
    <property type="entry name" value="Dynein heavy chain 12, axonemal"/>
    <property type="match status" value="1"/>
</dbReference>
<dbReference type="FunFam" id="3.40.50.300:FF:000320">
    <property type="entry name" value="Dynein, axonemal, heavy chain 5"/>
    <property type="match status" value="1"/>
</dbReference>
<feature type="domain" description="AAA+ ATPase" evidence="16">
    <location>
        <begin position="1582"/>
        <end position="1719"/>
    </location>
</feature>
<evidence type="ECO:0000256" key="4">
    <source>
        <dbReference type="ARBA" id="ARBA00022701"/>
    </source>
</evidence>
<keyword evidence="13" id="KW-0966">Cell projection</keyword>
<dbReference type="InterPro" id="IPR035706">
    <property type="entry name" value="AAA_9"/>
</dbReference>
<dbReference type="GO" id="GO:0007018">
    <property type="term" value="P:microtubule-based movement"/>
    <property type="evidence" value="ECO:0007669"/>
    <property type="project" value="InterPro"/>
</dbReference>
<dbReference type="InterPro" id="IPR042228">
    <property type="entry name" value="Dynein_linker_3"/>
</dbReference>
<protein>
    <submittedName>
        <fullName evidence="17">Dynein heavy chain 14, axonemal</fullName>
    </submittedName>
</protein>
<keyword evidence="8" id="KW-0243">Dynein</keyword>
<dbReference type="Gene3D" id="1.20.920.20">
    <property type="match status" value="1"/>
</dbReference>
<dbReference type="Pfam" id="PF08393">
    <property type="entry name" value="DHC_N2"/>
    <property type="match status" value="1"/>
</dbReference>
<organism evidence="17 18">
    <name type="scientific">Pelobates cultripes</name>
    <name type="common">Western spadefoot toad</name>
    <dbReference type="NCBI Taxonomy" id="61616"/>
    <lineage>
        <taxon>Eukaryota</taxon>
        <taxon>Metazoa</taxon>
        <taxon>Chordata</taxon>
        <taxon>Craniata</taxon>
        <taxon>Vertebrata</taxon>
        <taxon>Euteleostomi</taxon>
        <taxon>Amphibia</taxon>
        <taxon>Batrachia</taxon>
        <taxon>Anura</taxon>
        <taxon>Pelobatoidea</taxon>
        <taxon>Pelobatidae</taxon>
        <taxon>Pelobates</taxon>
    </lineage>
</organism>
<dbReference type="Gene3D" id="1.10.472.130">
    <property type="match status" value="1"/>
</dbReference>
<dbReference type="InterPro" id="IPR024743">
    <property type="entry name" value="Dynein_HC_stalk"/>
</dbReference>
<evidence type="ECO:0000256" key="15">
    <source>
        <dbReference type="SAM" id="MobiDB-lite"/>
    </source>
</evidence>
<dbReference type="SUPFAM" id="SSF52540">
    <property type="entry name" value="P-loop containing nucleoside triphosphate hydrolases"/>
    <property type="match status" value="4"/>
</dbReference>
<dbReference type="EMBL" id="OW240913">
    <property type="protein sequence ID" value="CAH2255707.1"/>
    <property type="molecule type" value="Genomic_DNA"/>
</dbReference>
<dbReference type="GO" id="GO:0045505">
    <property type="term" value="F:dynein intermediate chain binding"/>
    <property type="evidence" value="ECO:0007669"/>
    <property type="project" value="InterPro"/>
</dbReference>
<dbReference type="GO" id="GO:0005874">
    <property type="term" value="C:microtubule"/>
    <property type="evidence" value="ECO:0007669"/>
    <property type="project" value="UniProtKB-KW"/>
</dbReference>
<dbReference type="FunFam" id="1.10.8.710:FF:000004">
    <property type="entry name" value="Dynein axonemal heavy chain 6"/>
    <property type="match status" value="1"/>
</dbReference>
<keyword evidence="6" id="KW-0547">Nucleotide-binding</keyword>
<dbReference type="PANTHER" id="PTHR22878:SF64">
    <property type="entry name" value="DYNEIN AXONEMAL HEAVY CHAIN 14"/>
    <property type="match status" value="1"/>
</dbReference>
<dbReference type="FunFam" id="3.40.50.300:FF:001810">
    <property type="entry name" value="Cytoplasmic dynein 2 heavy chain 1"/>
    <property type="match status" value="1"/>
</dbReference>
<evidence type="ECO:0000256" key="12">
    <source>
        <dbReference type="ARBA" id="ARBA00023212"/>
    </source>
</evidence>
<feature type="coiled-coil region" evidence="14">
    <location>
        <begin position="3276"/>
        <end position="3320"/>
    </location>
</feature>
<keyword evidence="4" id="KW-0493">Microtubule</keyword>
<keyword evidence="3" id="KW-0963">Cytoplasm</keyword>
<dbReference type="SMART" id="SM00382">
    <property type="entry name" value="AAA"/>
    <property type="match status" value="3"/>
</dbReference>
<dbReference type="Pfam" id="PF18198">
    <property type="entry name" value="AAA_lid_11"/>
    <property type="match status" value="1"/>
</dbReference>
<comment type="subcellular location">
    <subcellularLocation>
        <location evidence="1">Cytoplasm</location>
        <location evidence="1">Cytoskeleton</location>
        <location evidence="1">Cilium axoneme</location>
    </subcellularLocation>
</comment>
<dbReference type="GO" id="GO:0030286">
    <property type="term" value="C:dynein complex"/>
    <property type="evidence" value="ECO:0007669"/>
    <property type="project" value="UniProtKB-KW"/>
</dbReference>
<dbReference type="InterPro" id="IPR041658">
    <property type="entry name" value="AAA_lid_11"/>
</dbReference>
<keyword evidence="10" id="KW-0969">Cilium</keyword>
<dbReference type="FunFam" id="1.20.920.30:FF:000002">
    <property type="entry name" value="Dynein axonemal heavy chain 3"/>
    <property type="match status" value="1"/>
</dbReference>
<dbReference type="InterPro" id="IPR027417">
    <property type="entry name" value="P-loop_NTPase"/>
</dbReference>
<feature type="compositionally biased region" description="Polar residues" evidence="15">
    <location>
        <begin position="3838"/>
        <end position="3847"/>
    </location>
</feature>
<dbReference type="Pfam" id="PF12775">
    <property type="entry name" value="AAA_7"/>
    <property type="match status" value="2"/>
</dbReference>
<evidence type="ECO:0000313" key="18">
    <source>
        <dbReference type="Proteomes" id="UP001295444"/>
    </source>
</evidence>
<feature type="region of interest" description="Disordered" evidence="15">
    <location>
        <begin position="447"/>
        <end position="471"/>
    </location>
</feature>
<dbReference type="InterPro" id="IPR041228">
    <property type="entry name" value="Dynein_C"/>
</dbReference>
<evidence type="ECO:0000256" key="13">
    <source>
        <dbReference type="ARBA" id="ARBA00023273"/>
    </source>
</evidence>
<dbReference type="Gene3D" id="6.10.140.1060">
    <property type="match status" value="1"/>
</dbReference>
<dbReference type="FunFam" id="1.10.287.2620:FF:000001">
    <property type="entry name" value="Cytoplasmic dynein heavy chain 1"/>
    <property type="match status" value="1"/>
</dbReference>
<dbReference type="Gene3D" id="3.40.50.300">
    <property type="entry name" value="P-loop containing nucleotide triphosphate hydrolases"/>
    <property type="match status" value="6"/>
</dbReference>
<dbReference type="Gene3D" id="1.10.8.1220">
    <property type="match status" value="1"/>
</dbReference>
<proteinExistence type="inferred from homology"/>
<keyword evidence="18" id="KW-1185">Reference proteome</keyword>
<feature type="compositionally biased region" description="Basic and acidic residues" evidence="15">
    <location>
        <begin position="447"/>
        <end position="458"/>
    </location>
</feature>
<evidence type="ECO:0000256" key="6">
    <source>
        <dbReference type="ARBA" id="ARBA00022741"/>
    </source>
</evidence>
<comment type="similarity">
    <text evidence="2">Belongs to the dynein heavy chain family.</text>
</comment>
<dbReference type="GO" id="GO:0005524">
    <property type="term" value="F:ATP binding"/>
    <property type="evidence" value="ECO:0007669"/>
    <property type="project" value="UniProtKB-KW"/>
</dbReference>
<dbReference type="PROSITE" id="PS00675">
    <property type="entry name" value="SIGMA54_INTERACT_1"/>
    <property type="match status" value="1"/>
</dbReference>
<evidence type="ECO:0000256" key="9">
    <source>
        <dbReference type="ARBA" id="ARBA00023054"/>
    </source>
</evidence>
<keyword evidence="5" id="KW-0677">Repeat</keyword>
<dbReference type="PANTHER" id="PTHR22878">
    <property type="entry name" value="DYNEIN HEAVY CHAIN 6, AXONEMAL-LIKE-RELATED"/>
    <property type="match status" value="1"/>
</dbReference>
<dbReference type="Pfam" id="PF17852">
    <property type="entry name" value="Dynein_AAA_lid"/>
    <property type="match status" value="1"/>
</dbReference>
<dbReference type="InterPro" id="IPR041466">
    <property type="entry name" value="Dynein_AAA5_ext"/>
</dbReference>
<dbReference type="Gene3D" id="1.10.287.2620">
    <property type="match status" value="1"/>
</dbReference>
<dbReference type="FunFam" id="1.20.58.1120:FF:000007">
    <property type="entry name" value="Dynein heavy chain 4"/>
    <property type="match status" value="1"/>
</dbReference>
<dbReference type="InterPro" id="IPR043157">
    <property type="entry name" value="Dynein_AAA1S"/>
</dbReference>
<dbReference type="GO" id="GO:0005930">
    <property type="term" value="C:axoneme"/>
    <property type="evidence" value="ECO:0007669"/>
    <property type="project" value="UniProtKB-SubCell"/>
</dbReference>
<dbReference type="FunFam" id="3.40.50.300:FF:000063">
    <property type="entry name" value="dynein heavy chain 6, axonemal"/>
    <property type="match status" value="1"/>
</dbReference>
<dbReference type="Pfam" id="PF17857">
    <property type="entry name" value="AAA_lid_1"/>
    <property type="match status" value="1"/>
</dbReference>
<feature type="compositionally biased region" description="Polar residues" evidence="15">
    <location>
        <begin position="3733"/>
        <end position="3742"/>
    </location>
</feature>
<keyword evidence="12" id="KW-0206">Cytoskeleton</keyword>
<evidence type="ECO:0000256" key="14">
    <source>
        <dbReference type="SAM" id="Coils"/>
    </source>
</evidence>
<dbReference type="Gene3D" id="3.10.490.20">
    <property type="match status" value="1"/>
</dbReference>
<evidence type="ECO:0000256" key="5">
    <source>
        <dbReference type="ARBA" id="ARBA00022737"/>
    </source>
</evidence>
<reference evidence="17" key="1">
    <citation type="submission" date="2022-03" db="EMBL/GenBank/DDBJ databases">
        <authorList>
            <person name="Alioto T."/>
            <person name="Alioto T."/>
            <person name="Gomez Garrido J."/>
        </authorList>
    </citation>
    <scope>NUCLEOTIDE SEQUENCE</scope>
</reference>
<keyword evidence="7" id="KW-0067">ATP-binding</keyword>
<evidence type="ECO:0000256" key="1">
    <source>
        <dbReference type="ARBA" id="ARBA00004430"/>
    </source>
</evidence>
<keyword evidence="11" id="KW-0505">Motor protein</keyword>
<accession>A0AAD1RHL6</accession>
<evidence type="ECO:0000313" key="17">
    <source>
        <dbReference type="EMBL" id="CAH2255707.1"/>
    </source>
</evidence>
<dbReference type="InterPro" id="IPR043160">
    <property type="entry name" value="Dynein_C_barrel"/>
</dbReference>
<dbReference type="Pfam" id="PF03028">
    <property type="entry name" value="Dynein_heavy"/>
    <property type="match status" value="1"/>
</dbReference>
<dbReference type="Proteomes" id="UP001295444">
    <property type="component" value="Chromosome 02"/>
</dbReference>
<feature type="region of interest" description="Disordered" evidence="15">
    <location>
        <begin position="3721"/>
        <end position="3747"/>
    </location>
</feature>
<dbReference type="GO" id="GO:0008569">
    <property type="term" value="F:minus-end-directed microtubule motor activity"/>
    <property type="evidence" value="ECO:0007669"/>
    <property type="project" value="InterPro"/>
</dbReference>
<dbReference type="Gene3D" id="1.20.58.1120">
    <property type="match status" value="1"/>
</dbReference>
<name>A0AAD1RHL6_PELCU</name>
<feature type="domain" description="AAA+ ATPase" evidence="16">
    <location>
        <begin position="2360"/>
        <end position="2579"/>
    </location>
</feature>
<dbReference type="Gene3D" id="1.10.8.720">
    <property type="entry name" value="Region D6 of dynein motor"/>
    <property type="match status" value="1"/>
</dbReference>
<dbReference type="FunFam" id="1.20.140.100:FF:000004">
    <property type="entry name" value="Dynein axonemal heavy chain 6"/>
    <property type="match status" value="1"/>
</dbReference>
<dbReference type="Gene3D" id="1.20.1270.280">
    <property type="match status" value="1"/>
</dbReference>
<feature type="domain" description="AAA+ ATPase" evidence="16">
    <location>
        <begin position="1871"/>
        <end position="2072"/>
    </location>
</feature>
<evidence type="ECO:0000256" key="11">
    <source>
        <dbReference type="ARBA" id="ARBA00023175"/>
    </source>
</evidence>
<evidence type="ECO:0000256" key="8">
    <source>
        <dbReference type="ARBA" id="ARBA00023017"/>
    </source>
</evidence>
<dbReference type="FunFam" id="3.10.490.20:FF:000005">
    <property type="entry name" value="Dynein axonemal heavy chain 6"/>
    <property type="match status" value="1"/>
</dbReference>
<dbReference type="InterPro" id="IPR026983">
    <property type="entry name" value="DHC"/>
</dbReference>
<dbReference type="Gene3D" id="1.10.8.710">
    <property type="match status" value="1"/>
</dbReference>